<gene>
    <name evidence="1" type="ORF">AGR4C_Lc40307</name>
</gene>
<proteinExistence type="predicted"/>
<dbReference type="EMBL" id="FBWC01000026">
    <property type="protein sequence ID" value="CUX55882.1"/>
    <property type="molecule type" value="Genomic_DNA"/>
</dbReference>
<dbReference type="AlphaFoldDB" id="A0A1S7RQ59"/>
<name>A0A1S7RQ59_AGRTU</name>
<dbReference type="Proteomes" id="UP000191897">
    <property type="component" value="Unassembled WGS sequence"/>
</dbReference>
<protein>
    <submittedName>
        <fullName evidence="1">Uncharacterized protein</fullName>
    </submittedName>
</protein>
<evidence type="ECO:0000313" key="1">
    <source>
        <dbReference type="EMBL" id="CUX55882.1"/>
    </source>
</evidence>
<organism evidence="1 2">
    <name type="scientific">Agrobacterium tumefaciens str. Kerr 14</name>
    <dbReference type="NCBI Taxonomy" id="1183424"/>
    <lineage>
        <taxon>Bacteria</taxon>
        <taxon>Pseudomonadati</taxon>
        <taxon>Pseudomonadota</taxon>
        <taxon>Alphaproteobacteria</taxon>
        <taxon>Hyphomicrobiales</taxon>
        <taxon>Rhizobiaceae</taxon>
        <taxon>Rhizobium/Agrobacterium group</taxon>
        <taxon>Agrobacterium</taxon>
        <taxon>Agrobacterium tumefaciens complex</taxon>
    </lineage>
</organism>
<accession>A0A1S7RQ59</accession>
<reference evidence="1 2" key="1">
    <citation type="submission" date="2016-01" db="EMBL/GenBank/DDBJ databases">
        <authorList>
            <person name="Oliw E.H."/>
        </authorList>
    </citation>
    <scope>NUCLEOTIDE SEQUENCE [LARGE SCALE GENOMIC DNA]</scope>
    <source>
        <strain evidence="1 2">Kerr 14</strain>
    </source>
</reference>
<evidence type="ECO:0000313" key="2">
    <source>
        <dbReference type="Proteomes" id="UP000191897"/>
    </source>
</evidence>
<sequence length="123" mass="13413">MSWPDETGIAAFAARNMCLDISDKRLLELPETETTAFILSSGRYVSTVCSGNRHDFSMMWNLSFVISIRRGDGATPARPPHANQMNLCGDGEALATIRPLSHLTNYREGSPGLAACVITGRRV</sequence>